<sequence>MVPSDHDCVVLMFAMAVHKQIAALESAGCSNLFRNTPNVHCFAEVNEQTGLDKDNAPENAPTLRHLVMLTAQVTGWRPNNVTLTKSVPPMVLGVPGGLGIHVPPTALEKVLEFSQLSPVIEIAIAPHPL</sequence>
<keyword evidence="2" id="KW-1185">Reference proteome</keyword>
<comment type="caution">
    <text evidence="1">The sequence shown here is derived from an EMBL/GenBank/DDBJ whole genome shotgun (WGS) entry which is preliminary data.</text>
</comment>
<evidence type="ECO:0000313" key="1">
    <source>
        <dbReference type="EMBL" id="CAJ0934802.1"/>
    </source>
</evidence>
<reference evidence="1" key="1">
    <citation type="submission" date="2023-07" db="EMBL/GenBank/DDBJ databases">
        <authorList>
            <person name="Stuckert A."/>
        </authorList>
    </citation>
    <scope>NUCLEOTIDE SEQUENCE</scope>
</reference>
<name>A0ABN9L8K3_9NEOB</name>
<dbReference type="EMBL" id="CAUEEQ010010782">
    <property type="protein sequence ID" value="CAJ0934802.1"/>
    <property type="molecule type" value="Genomic_DNA"/>
</dbReference>
<proteinExistence type="predicted"/>
<dbReference type="Proteomes" id="UP001176940">
    <property type="component" value="Unassembled WGS sequence"/>
</dbReference>
<protein>
    <submittedName>
        <fullName evidence="1">Uncharacterized protein</fullName>
    </submittedName>
</protein>
<organism evidence="1 2">
    <name type="scientific">Ranitomeya imitator</name>
    <name type="common">mimic poison frog</name>
    <dbReference type="NCBI Taxonomy" id="111125"/>
    <lineage>
        <taxon>Eukaryota</taxon>
        <taxon>Metazoa</taxon>
        <taxon>Chordata</taxon>
        <taxon>Craniata</taxon>
        <taxon>Vertebrata</taxon>
        <taxon>Euteleostomi</taxon>
        <taxon>Amphibia</taxon>
        <taxon>Batrachia</taxon>
        <taxon>Anura</taxon>
        <taxon>Neobatrachia</taxon>
        <taxon>Hyloidea</taxon>
        <taxon>Dendrobatidae</taxon>
        <taxon>Dendrobatinae</taxon>
        <taxon>Ranitomeya</taxon>
    </lineage>
</organism>
<evidence type="ECO:0000313" key="2">
    <source>
        <dbReference type="Proteomes" id="UP001176940"/>
    </source>
</evidence>
<gene>
    <name evidence="1" type="ORF">RIMI_LOCUS6081914</name>
</gene>
<accession>A0ABN9L8K3</accession>